<evidence type="ECO:0000313" key="1">
    <source>
        <dbReference type="EMBL" id="KAH7862515.1"/>
    </source>
</evidence>
<comment type="caution">
    <text evidence="1">The sequence shown here is derived from an EMBL/GenBank/DDBJ whole genome shotgun (WGS) entry which is preliminary data.</text>
</comment>
<dbReference type="Proteomes" id="UP000828048">
    <property type="component" value="Chromosome 12"/>
</dbReference>
<organism evidence="1 2">
    <name type="scientific">Vaccinium darrowii</name>
    <dbReference type="NCBI Taxonomy" id="229202"/>
    <lineage>
        <taxon>Eukaryota</taxon>
        <taxon>Viridiplantae</taxon>
        <taxon>Streptophyta</taxon>
        <taxon>Embryophyta</taxon>
        <taxon>Tracheophyta</taxon>
        <taxon>Spermatophyta</taxon>
        <taxon>Magnoliopsida</taxon>
        <taxon>eudicotyledons</taxon>
        <taxon>Gunneridae</taxon>
        <taxon>Pentapetalae</taxon>
        <taxon>asterids</taxon>
        <taxon>Ericales</taxon>
        <taxon>Ericaceae</taxon>
        <taxon>Vaccinioideae</taxon>
        <taxon>Vaccinieae</taxon>
        <taxon>Vaccinium</taxon>
    </lineage>
</organism>
<proteinExistence type="predicted"/>
<name>A0ACB7ZAB9_9ERIC</name>
<dbReference type="EMBL" id="CM037162">
    <property type="protein sequence ID" value="KAH7862515.1"/>
    <property type="molecule type" value="Genomic_DNA"/>
</dbReference>
<keyword evidence="2" id="KW-1185">Reference proteome</keyword>
<gene>
    <name evidence="1" type="ORF">Vadar_005929</name>
</gene>
<accession>A0ACB7ZAB9</accession>
<evidence type="ECO:0000313" key="2">
    <source>
        <dbReference type="Proteomes" id="UP000828048"/>
    </source>
</evidence>
<reference evidence="1 2" key="1">
    <citation type="journal article" date="2021" name="Hortic Res">
        <title>High-quality reference genome and annotation aids understanding of berry development for evergreen blueberry (Vaccinium darrowii).</title>
        <authorList>
            <person name="Yu J."/>
            <person name="Hulse-Kemp A.M."/>
            <person name="Babiker E."/>
            <person name="Staton M."/>
        </authorList>
    </citation>
    <scope>NUCLEOTIDE SEQUENCE [LARGE SCALE GENOMIC DNA]</scope>
    <source>
        <strain evidence="2">cv. NJ 8807/NJ 8810</strain>
        <tissue evidence="1">Young leaf</tissue>
    </source>
</reference>
<protein>
    <submittedName>
        <fullName evidence="1">Uncharacterized protein</fullName>
    </submittedName>
</protein>
<sequence>MYKMKLQEMCQRKKFGLPKYCCIKDGPDHSPHFRASVSVNGVSFDSPSISTSSKHALNEAATLAFLHFASASAAADVKPIAEGSETEETHMSPKIHSNASDVKLVKHQYKMQLQNYAQSKNLAPPFYSSISEGPPHALQFQATVTIDGQSFDSPGHFRTLKEAEHGAAKIDTRLYKNLLQELAQSEGFSLPEYKTEKCGPPHMLTFFSTVEVEGEIFHGKGAKSHKMAEQNAANVAYTAFVERKSTRCGGLTSGVSLAEEMRKCLLSSDPSKEFEPQAKQIKDEEVVSTANVSGSTIESPALLKVEDTTGSGKSASSLESLPKSSTLAITDSKIEKNVEVKSYLLCNKVRVYTSIPKITFPKGIVLLPIDDCKWVAVSLEFPNDKVN</sequence>